<dbReference type="InterPro" id="IPR021457">
    <property type="entry name" value="DUF3108"/>
</dbReference>
<reference evidence="2 3" key="1">
    <citation type="journal article" date="2011" name="Front. Microbiol.">
        <title>Genomic signatures of strain selection and enhancement in Bacillus atrophaeus var. globigii, a historical biowarfare simulant.</title>
        <authorList>
            <person name="Gibbons H.S."/>
            <person name="Broomall S.M."/>
            <person name="McNew L.A."/>
            <person name="Daligault H."/>
            <person name="Chapman C."/>
            <person name="Bruce D."/>
            <person name="Karavis M."/>
            <person name="Krepps M."/>
            <person name="McGregor P.A."/>
            <person name="Hong C."/>
            <person name="Park K.H."/>
            <person name="Akmal A."/>
            <person name="Feldman A."/>
            <person name="Lin J.S."/>
            <person name="Chang W.E."/>
            <person name="Higgs B.W."/>
            <person name="Demirev P."/>
            <person name="Lindquist J."/>
            <person name="Liem A."/>
            <person name="Fochler E."/>
            <person name="Read T.D."/>
            <person name="Tapia R."/>
            <person name="Johnson S."/>
            <person name="Bishop-Lilly K.A."/>
            <person name="Detter C."/>
            <person name="Han C."/>
            <person name="Sozhamannan S."/>
            <person name="Rosenzweig C.N."/>
            <person name="Skowronski E.W."/>
        </authorList>
    </citation>
    <scope>NUCLEOTIDE SEQUENCE [LARGE SCALE GENOMIC DNA]</scope>
    <source>
        <strain evidence="2 3">AK5</strain>
    </source>
</reference>
<evidence type="ECO:0000313" key="2">
    <source>
        <dbReference type="EMBL" id="RUO21458.1"/>
    </source>
</evidence>
<proteinExistence type="predicted"/>
<evidence type="ECO:0000256" key="1">
    <source>
        <dbReference type="SAM" id="Phobius"/>
    </source>
</evidence>
<evidence type="ECO:0008006" key="4">
    <source>
        <dbReference type="Google" id="ProtNLM"/>
    </source>
</evidence>
<dbReference type="EMBL" id="PIPI01000001">
    <property type="protein sequence ID" value="RUO21458.1"/>
    <property type="molecule type" value="Genomic_DNA"/>
</dbReference>
<evidence type="ECO:0000313" key="3">
    <source>
        <dbReference type="Proteomes" id="UP000288212"/>
    </source>
</evidence>
<dbReference type="AlphaFoldDB" id="A0A432VXY1"/>
<dbReference type="Pfam" id="PF11306">
    <property type="entry name" value="DUF3108"/>
    <property type="match status" value="1"/>
</dbReference>
<keyword evidence="1" id="KW-1133">Transmembrane helix</keyword>
<sequence>MSARLNLRRGSESDILNFHSQERVYMDQFKVRHAIIRSIIAVAVAVLLLVFSVLMVVYAEEPASEQAGMESVTSAEQDAHHAAQLAQQITRAYRAEYDLSRRGRTHGTALRELKKTDEGMWQYHTNTEASLLFLSDRRYNDSVFQLSGSQVQPLNYVYERRGTGSNRYYAVTFNRENEYLRNDNGDAIHAQWRDDLLDANTVLHQLQIDVAIGAEDHFEYFLIDEDGRDTSYEFAVDGRESIRVLGENQEVIRVSRVRDHDRRQTYFWFAPKLNYTMVRMQQIEGGKEQAQVNLTKLRFSDER</sequence>
<comment type="caution">
    <text evidence="2">The sequence shown here is derived from an EMBL/GenBank/DDBJ whole genome shotgun (WGS) entry which is preliminary data.</text>
</comment>
<organism evidence="2 3">
    <name type="scientific">Aliidiomarina haloalkalitolerans</name>
    <dbReference type="NCBI Taxonomy" id="859059"/>
    <lineage>
        <taxon>Bacteria</taxon>
        <taxon>Pseudomonadati</taxon>
        <taxon>Pseudomonadota</taxon>
        <taxon>Gammaproteobacteria</taxon>
        <taxon>Alteromonadales</taxon>
        <taxon>Idiomarinaceae</taxon>
        <taxon>Aliidiomarina</taxon>
    </lineage>
</organism>
<protein>
    <recommendedName>
        <fullName evidence="4">DUF3108 domain-containing protein</fullName>
    </recommendedName>
</protein>
<dbReference type="Proteomes" id="UP000288212">
    <property type="component" value="Unassembled WGS sequence"/>
</dbReference>
<gene>
    <name evidence="2" type="ORF">CWE06_00945</name>
</gene>
<keyword evidence="3" id="KW-1185">Reference proteome</keyword>
<keyword evidence="1" id="KW-0472">Membrane</keyword>
<keyword evidence="1" id="KW-0812">Transmembrane</keyword>
<feature type="transmembrane region" description="Helical" evidence="1">
    <location>
        <begin position="35"/>
        <end position="59"/>
    </location>
</feature>
<name>A0A432VXY1_9GAMM</name>
<accession>A0A432VXY1</accession>